<dbReference type="Pfam" id="PF01425">
    <property type="entry name" value="Amidase"/>
    <property type="match status" value="1"/>
</dbReference>
<evidence type="ECO:0000259" key="1">
    <source>
        <dbReference type="Pfam" id="PF01425"/>
    </source>
</evidence>
<protein>
    <submittedName>
        <fullName evidence="2">Amidase</fullName>
    </submittedName>
</protein>
<reference evidence="2 3" key="1">
    <citation type="submission" date="2019-06" db="EMBL/GenBank/DDBJ databases">
        <title>Sequencing the genomes of 1000 actinobacteria strains.</title>
        <authorList>
            <person name="Klenk H.-P."/>
        </authorList>
    </citation>
    <scope>NUCLEOTIDE SEQUENCE [LARGE SCALE GENOMIC DNA]</scope>
    <source>
        <strain evidence="2 3">DSM 12362</strain>
    </source>
</reference>
<feature type="domain" description="Amidase" evidence="1">
    <location>
        <begin position="25"/>
        <end position="466"/>
    </location>
</feature>
<proteinExistence type="predicted"/>
<dbReference type="SUPFAM" id="SSF75304">
    <property type="entry name" value="Amidase signature (AS) enzymes"/>
    <property type="match status" value="1"/>
</dbReference>
<dbReference type="EMBL" id="VFPU01000001">
    <property type="protein sequence ID" value="TQM95827.1"/>
    <property type="molecule type" value="Genomic_DNA"/>
</dbReference>
<dbReference type="PANTHER" id="PTHR11895:SF76">
    <property type="entry name" value="INDOLEACETAMIDE HYDROLASE"/>
    <property type="match status" value="1"/>
</dbReference>
<evidence type="ECO:0000313" key="2">
    <source>
        <dbReference type="EMBL" id="TQM95827.1"/>
    </source>
</evidence>
<name>A0A543KL87_9MICO</name>
<keyword evidence="3" id="KW-1185">Reference proteome</keyword>
<dbReference type="RefSeq" id="WP_141817531.1">
    <property type="nucleotide sequence ID" value="NZ_BAAAIL010000003.1"/>
</dbReference>
<dbReference type="InterPro" id="IPR023631">
    <property type="entry name" value="Amidase_dom"/>
</dbReference>
<dbReference type="InterPro" id="IPR000120">
    <property type="entry name" value="Amidase"/>
</dbReference>
<dbReference type="Gene3D" id="3.90.1300.10">
    <property type="entry name" value="Amidase signature (AS) domain"/>
    <property type="match status" value="1"/>
</dbReference>
<evidence type="ECO:0000313" key="3">
    <source>
        <dbReference type="Proteomes" id="UP000315133"/>
    </source>
</evidence>
<dbReference type="OrthoDB" id="182039at2"/>
<sequence length="492" mass="52344">MTDLTWLSTRELADLLARGEVSSREATEAHYARIEQVDPTINAIVTTDPERALAEAAAKDEALVAARAEGREVPALHGVPMTHKDTHDTAGMRTTWGSPVFADRVPTEDDPLVARLRAAGVVTTGKSNVPEFAAGAHTFNPVFGTTVNPYDPTKSVAGSSGGVGAALAAGIQASGDGSDMGGSLRTPASFNNVVGMRPSNGRIPHLPPGNAWQWLAQQGFMARTVGDVALLMSQTCGPQPDGPCSIQEPGSVFDLPEFRLGADYQPDLTGVRVGLGPDLGGLLEVEAEVVAAAFEAARVVGELGAVVDESVPDLREAGEVFRVQRAYDFVSAWGDLVRSETARPDGGRIKQAVVWNTQMGFELTVDDLAAHDARRTRLWQETRRWFDTHDVLLTVTAQALPFDAELEFPQSINGRPMTNYLEWMKAVCLISATGCPAISVPAGFSSTGLPIGIQLVAAPGKDVELLRVAHAFEAATRHADRHPDEATFAARA</sequence>
<dbReference type="PANTHER" id="PTHR11895">
    <property type="entry name" value="TRANSAMIDASE"/>
    <property type="match status" value="1"/>
</dbReference>
<dbReference type="GO" id="GO:0003824">
    <property type="term" value="F:catalytic activity"/>
    <property type="evidence" value="ECO:0007669"/>
    <property type="project" value="InterPro"/>
</dbReference>
<accession>A0A543KL87</accession>
<organism evidence="2 3">
    <name type="scientific">Ornithinimicrobium humiphilum</name>
    <dbReference type="NCBI Taxonomy" id="125288"/>
    <lineage>
        <taxon>Bacteria</taxon>
        <taxon>Bacillati</taxon>
        <taxon>Actinomycetota</taxon>
        <taxon>Actinomycetes</taxon>
        <taxon>Micrococcales</taxon>
        <taxon>Ornithinimicrobiaceae</taxon>
        <taxon>Ornithinimicrobium</taxon>
    </lineage>
</organism>
<gene>
    <name evidence="2" type="ORF">FB476_0677</name>
</gene>
<dbReference type="Proteomes" id="UP000315133">
    <property type="component" value="Unassembled WGS sequence"/>
</dbReference>
<dbReference type="InterPro" id="IPR036928">
    <property type="entry name" value="AS_sf"/>
</dbReference>
<comment type="caution">
    <text evidence="2">The sequence shown here is derived from an EMBL/GenBank/DDBJ whole genome shotgun (WGS) entry which is preliminary data.</text>
</comment>
<dbReference type="AlphaFoldDB" id="A0A543KL87"/>